<reference evidence="1 2" key="1">
    <citation type="journal article" date="2019" name="Int. J. Syst. Evol. Microbiol.">
        <title>The Global Catalogue of Microorganisms (GCM) 10K type strain sequencing project: providing services to taxonomists for standard genome sequencing and annotation.</title>
        <authorList>
            <consortium name="The Broad Institute Genomics Platform"/>
            <consortium name="The Broad Institute Genome Sequencing Center for Infectious Disease"/>
            <person name="Wu L."/>
            <person name="Ma J."/>
        </authorList>
    </citation>
    <scope>NUCLEOTIDE SEQUENCE [LARGE SCALE GENOMIC DNA]</scope>
    <source>
        <strain evidence="1 2">Y73</strain>
    </source>
</reference>
<organism evidence="1 2">
    <name type="scientific">Halorubrum trueperi</name>
    <dbReference type="NCBI Taxonomy" id="2004704"/>
    <lineage>
        <taxon>Archaea</taxon>
        <taxon>Methanobacteriati</taxon>
        <taxon>Methanobacteriota</taxon>
        <taxon>Stenosarchaea group</taxon>
        <taxon>Halobacteria</taxon>
        <taxon>Halobacteriales</taxon>
        <taxon>Haloferacaceae</taxon>
        <taxon>Halorubrum</taxon>
    </lineage>
</organism>
<dbReference type="AlphaFoldDB" id="A0ABD5UID4"/>
<dbReference type="Proteomes" id="UP001596333">
    <property type="component" value="Unassembled WGS sequence"/>
</dbReference>
<gene>
    <name evidence="1" type="ORF">ACFQEY_04040</name>
</gene>
<proteinExistence type="predicted"/>
<evidence type="ECO:0000313" key="2">
    <source>
        <dbReference type="Proteomes" id="UP001596333"/>
    </source>
</evidence>
<dbReference type="InterPro" id="IPR007263">
    <property type="entry name" value="DCC1-like"/>
</dbReference>
<keyword evidence="2" id="KW-1185">Reference proteome</keyword>
<comment type="caution">
    <text evidence="1">The sequence shown here is derived from an EMBL/GenBank/DDBJ whole genome shotgun (WGS) entry which is preliminary data.</text>
</comment>
<protein>
    <submittedName>
        <fullName evidence="1">DCC1-like thiol-disulfide oxidoreductase family protein</fullName>
    </submittedName>
</protein>
<sequence>MAVPRLAYDDGCGFCMYMIRWLLRFGRFDPVGFSELSADQKARLPDGYETCMHLLTDEAVYSCGQALEECVSRCGIVGRYIVRTAHLLPYSGWIRERGYRFVADRRSIWGRFRSCEHVEGSLSGSQSE</sequence>
<dbReference type="Pfam" id="PF04134">
    <property type="entry name" value="DCC1-like"/>
    <property type="match status" value="1"/>
</dbReference>
<dbReference type="RefSeq" id="WP_379765018.1">
    <property type="nucleotide sequence ID" value="NZ_JBHSXI010000001.1"/>
</dbReference>
<evidence type="ECO:0000313" key="1">
    <source>
        <dbReference type="EMBL" id="MFC6888225.1"/>
    </source>
</evidence>
<name>A0ABD5UID4_9EURY</name>
<accession>A0ABD5UID4</accession>
<dbReference type="EMBL" id="JBHSXI010000001">
    <property type="protein sequence ID" value="MFC6888225.1"/>
    <property type="molecule type" value="Genomic_DNA"/>
</dbReference>